<evidence type="ECO:0000256" key="1">
    <source>
        <dbReference type="ARBA" id="ARBA00004609"/>
    </source>
</evidence>
<evidence type="ECO:0000259" key="9">
    <source>
        <dbReference type="Pfam" id="PF25079"/>
    </source>
</evidence>
<evidence type="ECO:0000256" key="4">
    <source>
        <dbReference type="ARBA" id="ARBA00022729"/>
    </source>
</evidence>
<dbReference type="KEGG" id="dcr:108202777"/>
<accession>A0AAF0XTQ7</accession>
<dbReference type="Proteomes" id="UP000077755">
    <property type="component" value="Chromosome 9"/>
</dbReference>
<proteinExistence type="inferred from homology"/>
<evidence type="ECO:0000313" key="10">
    <source>
        <dbReference type="EMBL" id="WOH14186.1"/>
    </source>
</evidence>
<evidence type="ECO:0000256" key="8">
    <source>
        <dbReference type="SAM" id="SignalP"/>
    </source>
</evidence>
<dbReference type="AlphaFoldDB" id="A0AAF0XTQ7"/>
<evidence type="ECO:0000256" key="7">
    <source>
        <dbReference type="PIRNR" id="PIRNR038122"/>
    </source>
</evidence>
<dbReference type="GO" id="GO:0010215">
    <property type="term" value="P:cellulose microfibril organization"/>
    <property type="evidence" value="ECO:0007669"/>
    <property type="project" value="InterPro"/>
</dbReference>
<sequence length="435" mass="48526">MGLIWILLSITVFSFVSPNDGFDVLDPNGNVTIKWDKTSDDGDTQTVTVSIYNYQLFRHIEKPGWRLSWKWPNDEVIWKMFGAEATEQGNCSAFKGSDKPHCCEKKPVIIDLLPGALHTVQFQNCCKGGVLTSLTQVPPKHISSFQMIVGGPSSYNSSLPGIPDKFTLGLPGYTCGPPREVEPTTFYEDDGRRKTQAIATWNVSCSYSQFLASPTPKCCVSLSAFYNSTIVPCPTCSCGCTGQPGINCVKPGESPPVLELPTDEVPQPVVKCTRHMCPVTIHWHVKESYKEYWRVKMTIINQNFAQNYSHWNMVVLHPNLRSVTQVFSFDYIPLNQYGSINDSGVFYGVSLYNDMLLQCGPQGNVQSEMLLHKDPDMFTFRQGWTFPRKVSFNGDECVMPQPDDYPSLPNGAQPSSPATLLIIMLLSLLFSLLAL</sequence>
<dbReference type="GO" id="GO:0098552">
    <property type="term" value="C:side of membrane"/>
    <property type="evidence" value="ECO:0007669"/>
    <property type="project" value="UniProtKB-KW"/>
</dbReference>
<dbReference type="Pfam" id="PF04833">
    <property type="entry name" value="COBRA"/>
    <property type="match status" value="1"/>
</dbReference>
<dbReference type="InterPro" id="IPR006918">
    <property type="entry name" value="COBRA_pln"/>
</dbReference>
<reference evidence="10" key="1">
    <citation type="journal article" date="2016" name="Nat. Genet.">
        <title>A high-quality carrot genome assembly provides new insights into carotenoid accumulation and asterid genome evolution.</title>
        <authorList>
            <person name="Iorizzo M."/>
            <person name="Ellison S."/>
            <person name="Senalik D."/>
            <person name="Zeng P."/>
            <person name="Satapoomin P."/>
            <person name="Huang J."/>
            <person name="Bowman M."/>
            <person name="Iovene M."/>
            <person name="Sanseverino W."/>
            <person name="Cavagnaro P."/>
            <person name="Yildiz M."/>
            <person name="Macko-Podgorni A."/>
            <person name="Moranska E."/>
            <person name="Grzebelus E."/>
            <person name="Grzebelus D."/>
            <person name="Ashrafi H."/>
            <person name="Zheng Z."/>
            <person name="Cheng S."/>
            <person name="Spooner D."/>
            <person name="Van Deynze A."/>
            <person name="Simon P."/>
        </authorList>
    </citation>
    <scope>NUCLEOTIDE SEQUENCE</scope>
    <source>
        <tissue evidence="10">Leaf</tissue>
    </source>
</reference>
<dbReference type="GO" id="GO:0005886">
    <property type="term" value="C:plasma membrane"/>
    <property type="evidence" value="ECO:0007669"/>
    <property type="project" value="UniProtKB-SubCell"/>
</dbReference>
<keyword evidence="3" id="KW-0472">Membrane</keyword>
<evidence type="ECO:0000256" key="5">
    <source>
        <dbReference type="ARBA" id="ARBA00023180"/>
    </source>
</evidence>
<keyword evidence="3" id="KW-0336">GPI-anchor</keyword>
<evidence type="ECO:0000256" key="3">
    <source>
        <dbReference type="ARBA" id="ARBA00022622"/>
    </source>
</evidence>
<gene>
    <name evidence="10" type="ORF">DCAR_0933702</name>
</gene>
<organism evidence="10 11">
    <name type="scientific">Daucus carota subsp. sativus</name>
    <name type="common">Carrot</name>
    <dbReference type="NCBI Taxonomy" id="79200"/>
    <lineage>
        <taxon>Eukaryota</taxon>
        <taxon>Viridiplantae</taxon>
        <taxon>Streptophyta</taxon>
        <taxon>Embryophyta</taxon>
        <taxon>Tracheophyta</taxon>
        <taxon>Spermatophyta</taxon>
        <taxon>Magnoliopsida</taxon>
        <taxon>eudicotyledons</taxon>
        <taxon>Gunneridae</taxon>
        <taxon>Pentapetalae</taxon>
        <taxon>asterids</taxon>
        <taxon>campanulids</taxon>
        <taxon>Apiales</taxon>
        <taxon>Apiaceae</taxon>
        <taxon>Apioideae</taxon>
        <taxon>Scandiceae</taxon>
        <taxon>Daucinae</taxon>
        <taxon>Daucus</taxon>
        <taxon>Daucus sect. Daucus</taxon>
    </lineage>
</organism>
<dbReference type="PANTHER" id="PTHR31673">
    <property type="entry name" value="PROTEIN COBRA"/>
    <property type="match status" value="1"/>
</dbReference>
<feature type="domain" description="COBRA C-terminal" evidence="9">
    <location>
        <begin position="262"/>
        <end position="405"/>
    </location>
</feature>
<evidence type="ECO:0000256" key="2">
    <source>
        <dbReference type="ARBA" id="ARBA00005507"/>
    </source>
</evidence>
<dbReference type="GO" id="GO:0052324">
    <property type="term" value="P:plant-type cell wall cellulose biosynthetic process"/>
    <property type="evidence" value="ECO:0007669"/>
    <property type="project" value="TreeGrafter"/>
</dbReference>
<dbReference type="InterPro" id="IPR056900">
    <property type="entry name" value="COB_C"/>
</dbReference>
<dbReference type="EMBL" id="CP093351">
    <property type="protein sequence ID" value="WOH14186.1"/>
    <property type="molecule type" value="Genomic_DNA"/>
</dbReference>
<comment type="similarity">
    <text evidence="2 7">Belongs to the COBRA family.</text>
</comment>
<name>A0AAF0XTQ7_DAUCS</name>
<protein>
    <recommendedName>
        <fullName evidence="7">COBRA-like protein</fullName>
    </recommendedName>
</protein>
<dbReference type="Pfam" id="PF25079">
    <property type="entry name" value="COB_C"/>
    <property type="match status" value="2"/>
</dbReference>
<evidence type="ECO:0000256" key="6">
    <source>
        <dbReference type="ARBA" id="ARBA00023288"/>
    </source>
</evidence>
<feature type="domain" description="COBRA C-terminal" evidence="9">
    <location>
        <begin position="217"/>
        <end position="242"/>
    </location>
</feature>
<comment type="subcellular location">
    <subcellularLocation>
        <location evidence="1">Cell membrane</location>
        <topology evidence="1">Lipid-anchor</topology>
        <topology evidence="1">GPI-anchor</topology>
    </subcellularLocation>
</comment>
<reference evidence="10" key="2">
    <citation type="submission" date="2022-03" db="EMBL/GenBank/DDBJ databases">
        <title>Draft title - Genomic analysis of global carrot germplasm unveils the trajectory of domestication and the origin of high carotenoid orange carrot.</title>
        <authorList>
            <person name="Iorizzo M."/>
            <person name="Ellison S."/>
            <person name="Senalik D."/>
            <person name="Macko-Podgorni A."/>
            <person name="Grzebelus D."/>
            <person name="Bostan H."/>
            <person name="Rolling W."/>
            <person name="Curaba J."/>
            <person name="Simon P."/>
        </authorList>
    </citation>
    <scope>NUCLEOTIDE SEQUENCE</scope>
    <source>
        <tissue evidence="10">Leaf</tissue>
    </source>
</reference>
<dbReference type="PIRSF" id="PIRSF038122">
    <property type="entry name" value="COBRA"/>
    <property type="match status" value="1"/>
</dbReference>
<keyword evidence="6" id="KW-0449">Lipoprotein</keyword>
<feature type="signal peptide" evidence="8">
    <location>
        <begin position="1"/>
        <end position="21"/>
    </location>
</feature>
<dbReference type="PANTHER" id="PTHR31673:SF30">
    <property type="entry name" value="COBRA-LIKE PROTEIN 6"/>
    <property type="match status" value="1"/>
</dbReference>
<keyword evidence="11" id="KW-1185">Reference proteome</keyword>
<keyword evidence="4 8" id="KW-0732">Signal</keyword>
<feature type="chain" id="PRO_5042221947" description="COBRA-like protein" evidence="8">
    <location>
        <begin position="22"/>
        <end position="435"/>
    </location>
</feature>
<keyword evidence="5" id="KW-0325">Glycoprotein</keyword>
<evidence type="ECO:0000313" key="11">
    <source>
        <dbReference type="Proteomes" id="UP000077755"/>
    </source>
</evidence>